<dbReference type="OrthoDB" id="2673178at2759"/>
<feature type="region of interest" description="Disordered" evidence="1">
    <location>
        <begin position="402"/>
        <end position="450"/>
    </location>
</feature>
<protein>
    <submittedName>
        <fullName evidence="3">Uncharacterized protein</fullName>
    </submittedName>
</protein>
<feature type="compositionally biased region" description="Acidic residues" evidence="1">
    <location>
        <begin position="410"/>
        <end position="431"/>
    </location>
</feature>
<name>A0A1J8PTJ0_9AGAM</name>
<organism evidence="3 4">
    <name type="scientific">Rhizopogon vesiculosus</name>
    <dbReference type="NCBI Taxonomy" id="180088"/>
    <lineage>
        <taxon>Eukaryota</taxon>
        <taxon>Fungi</taxon>
        <taxon>Dikarya</taxon>
        <taxon>Basidiomycota</taxon>
        <taxon>Agaricomycotina</taxon>
        <taxon>Agaricomycetes</taxon>
        <taxon>Agaricomycetidae</taxon>
        <taxon>Boletales</taxon>
        <taxon>Suillineae</taxon>
        <taxon>Rhizopogonaceae</taxon>
        <taxon>Rhizopogon</taxon>
    </lineage>
</organism>
<accession>A0A1J8PTJ0</accession>
<gene>
    <name evidence="3" type="ORF">AZE42_07154</name>
</gene>
<comment type="caution">
    <text evidence="3">The sequence shown here is derived from an EMBL/GenBank/DDBJ whole genome shotgun (WGS) entry which is preliminary data.</text>
</comment>
<evidence type="ECO:0000313" key="4">
    <source>
        <dbReference type="Proteomes" id="UP000183567"/>
    </source>
</evidence>
<evidence type="ECO:0000313" key="3">
    <source>
        <dbReference type="EMBL" id="OJA12526.1"/>
    </source>
</evidence>
<dbReference type="EMBL" id="LVVM01004611">
    <property type="protein sequence ID" value="OJA12526.1"/>
    <property type="molecule type" value="Genomic_DNA"/>
</dbReference>
<feature type="signal peptide" evidence="2">
    <location>
        <begin position="1"/>
        <end position="25"/>
    </location>
</feature>
<keyword evidence="2" id="KW-0732">Signal</keyword>
<evidence type="ECO:0000256" key="2">
    <source>
        <dbReference type="SAM" id="SignalP"/>
    </source>
</evidence>
<feature type="chain" id="PRO_5013108829" evidence="2">
    <location>
        <begin position="26"/>
        <end position="656"/>
    </location>
</feature>
<dbReference type="Proteomes" id="UP000183567">
    <property type="component" value="Unassembled WGS sequence"/>
</dbReference>
<keyword evidence="4" id="KW-1185">Reference proteome</keyword>
<proteinExistence type="predicted"/>
<reference evidence="3 4" key="1">
    <citation type="submission" date="2016-03" db="EMBL/GenBank/DDBJ databases">
        <title>Comparative genomics of the ectomycorrhizal sister species Rhizopogon vinicolor and Rhizopogon vesiculosus (Basidiomycota: Boletales) reveals a divergence of the mating type B locus.</title>
        <authorList>
            <person name="Mujic A.B."/>
            <person name="Kuo A."/>
            <person name="Tritt A."/>
            <person name="Lipzen A."/>
            <person name="Chen C."/>
            <person name="Johnson J."/>
            <person name="Sharma A."/>
            <person name="Barry K."/>
            <person name="Grigoriev I.V."/>
            <person name="Spatafora J.W."/>
        </authorList>
    </citation>
    <scope>NUCLEOTIDE SEQUENCE [LARGE SCALE GENOMIC DNA]</scope>
    <source>
        <strain evidence="3 4">AM-OR11-056</strain>
    </source>
</reference>
<feature type="compositionally biased region" description="Acidic residues" evidence="1">
    <location>
        <begin position="440"/>
        <end position="450"/>
    </location>
</feature>
<sequence length="656" mass="75636">MRYNTRVAIHIWQILILQLLYSAHPHLDRRDSMRDWLNYLCEALNPPFFIQGSLADLDMSLMPFGLDGMKVVKTWIRESFYSLDPFYKRPQFLTALMRITHLSVAFDRNDAPAYISRAKCIVSRPTELLRKGDNRYLVEDLLNSYFGTGRSSISSGILYILYVLDNHLYSNLSVLCDCIEDICSAFVITYRLDPEFNDFPLHNVVLPCNWLISPHKFTMEKEVKMFLMRMLLDAIARVVEALRTEAEFLWLNQTKLTPILRNIFIFRICRILCLVGHNIRNRFIKDKVNNIMLSLHNNIPPWRPANYRKLVDDIVKNQALLPGGGWPMRDGYLRALLSFDDNKGASNLVHLVHKSGRPWVYRVRQVSYEKVIEIPNLLSSFAEVVQSTLRVEAPAFVPCLEHPKDHTEVMQDDEKEITEPQPEEFEGEEERQGDVAANADAEDSPETLDEAVESFAPDLDESLRASEPSEEEGKSACKVQKAYRRYVRRRSSRAVNAEIDAIFMACLKETQSSEWRQGYYSLLFLGPLPHLLVCLERGIALTHTAKAKTKGLLNKESHERLEELGRQRSEIAALLKEGVKLRKQLEPSSPAHHARDIDALKHAVMEVKEFMQRVPANMQDMQSDFQVAYKAIVAEKKRKPKERPVLNVEDVDYSEI</sequence>
<evidence type="ECO:0000256" key="1">
    <source>
        <dbReference type="SAM" id="MobiDB-lite"/>
    </source>
</evidence>
<dbReference type="STRING" id="180088.A0A1J8PTJ0"/>
<dbReference type="PROSITE" id="PS50096">
    <property type="entry name" value="IQ"/>
    <property type="match status" value="1"/>
</dbReference>
<dbReference type="AlphaFoldDB" id="A0A1J8PTJ0"/>